<feature type="binding site" evidence="2">
    <location>
        <position position="123"/>
    </location>
    <ligand>
        <name>Mg(2+)</name>
        <dbReference type="ChEBI" id="CHEBI:18420"/>
    </ligand>
</feature>
<evidence type="ECO:0000256" key="1">
    <source>
        <dbReference type="PIRSR" id="PIRSR603564-1"/>
    </source>
</evidence>
<feature type="binding site" evidence="2">
    <location>
        <position position="57"/>
    </location>
    <ligand>
        <name>Mg(2+)</name>
        <dbReference type="ChEBI" id="CHEBI:18420"/>
    </ligand>
</feature>
<dbReference type="AlphaFoldDB" id="A0A4Q7W0E4"/>
<keyword evidence="5" id="KW-1185">Reference proteome</keyword>
<evidence type="ECO:0000259" key="3">
    <source>
        <dbReference type="PROSITE" id="PS51462"/>
    </source>
</evidence>
<dbReference type="PANTHER" id="PTHR43736">
    <property type="entry name" value="ADP-RIBOSE PYROPHOSPHATASE"/>
    <property type="match status" value="1"/>
</dbReference>
<keyword evidence="2" id="KW-0460">Magnesium</keyword>
<evidence type="ECO:0000313" key="5">
    <source>
        <dbReference type="Proteomes" id="UP000293671"/>
    </source>
</evidence>
<dbReference type="Pfam" id="PF00293">
    <property type="entry name" value="NUDIX"/>
    <property type="match status" value="1"/>
</dbReference>
<sequence length="159" mass="17531">MNAPRSPKIPESVLVVIHTPSLEVLLIERADAPGYWQSVTGSKDAVDEPLHLTCIREVAEETGIEIGSAAVPLANLSDWGLANVYEIYPRWRHRYAEGVTHNTEHVFGLQVPAGIAVRLAPREHTAFAWLPWREAADRCFSPSNAEAVLQLPRFAADTA</sequence>
<dbReference type="GO" id="GO:0008828">
    <property type="term" value="F:dATP diphosphatase activity"/>
    <property type="evidence" value="ECO:0007669"/>
    <property type="project" value="InterPro"/>
</dbReference>
<dbReference type="CDD" id="cd04664">
    <property type="entry name" value="NUDIX_DHNTPase_like"/>
    <property type="match status" value="1"/>
</dbReference>
<dbReference type="Proteomes" id="UP000293671">
    <property type="component" value="Unassembled WGS sequence"/>
</dbReference>
<accession>A0A4Q7W0E4</accession>
<reference evidence="4 5" key="1">
    <citation type="submission" date="2019-02" db="EMBL/GenBank/DDBJ databases">
        <title>Genomic Encyclopedia of Type Strains, Phase IV (KMG-IV): sequencing the most valuable type-strain genomes for metagenomic binning, comparative biology and taxonomic classification.</title>
        <authorList>
            <person name="Goeker M."/>
        </authorList>
    </citation>
    <scope>NUCLEOTIDE SEQUENCE [LARGE SCALE GENOMIC DNA]</scope>
    <source>
        <strain evidence="4 5">DSM 19570</strain>
    </source>
</reference>
<dbReference type="PANTHER" id="PTHR43736:SF1">
    <property type="entry name" value="DIHYDRONEOPTERIN TRIPHOSPHATE DIPHOSPHATASE"/>
    <property type="match status" value="1"/>
</dbReference>
<dbReference type="PROSITE" id="PS51462">
    <property type="entry name" value="NUDIX"/>
    <property type="match status" value="1"/>
</dbReference>
<feature type="domain" description="Nudix hydrolase" evidence="3">
    <location>
        <begin position="7"/>
        <end position="152"/>
    </location>
</feature>
<evidence type="ECO:0000256" key="2">
    <source>
        <dbReference type="PIRSR" id="PIRSR603564-2"/>
    </source>
</evidence>
<dbReference type="OrthoDB" id="7066556at2"/>
<dbReference type="GO" id="GO:0019177">
    <property type="term" value="F:dihydroneopterin triphosphate pyrophosphohydrolase activity"/>
    <property type="evidence" value="ECO:0007669"/>
    <property type="project" value="InterPro"/>
</dbReference>
<evidence type="ECO:0000313" key="4">
    <source>
        <dbReference type="EMBL" id="RZU02285.1"/>
    </source>
</evidence>
<dbReference type="PRINTS" id="PR01404">
    <property type="entry name" value="NPPPHYDRLASE"/>
</dbReference>
<proteinExistence type="predicted"/>
<dbReference type="GO" id="GO:0046872">
    <property type="term" value="F:metal ion binding"/>
    <property type="evidence" value="ECO:0007669"/>
    <property type="project" value="UniProtKB-KW"/>
</dbReference>
<dbReference type="GO" id="GO:0046656">
    <property type="term" value="P:folic acid biosynthetic process"/>
    <property type="evidence" value="ECO:0007669"/>
    <property type="project" value="InterPro"/>
</dbReference>
<feature type="binding site" evidence="1">
    <location>
        <position position="40"/>
    </location>
    <ligand>
        <name>substrate</name>
    </ligand>
</feature>
<organism evidence="4 5">
    <name type="scientific">Rivibacter subsaxonicus</name>
    <dbReference type="NCBI Taxonomy" id="457575"/>
    <lineage>
        <taxon>Bacteria</taxon>
        <taxon>Pseudomonadati</taxon>
        <taxon>Pseudomonadota</taxon>
        <taxon>Betaproteobacteria</taxon>
        <taxon>Burkholderiales</taxon>
        <taxon>Rivibacter</taxon>
    </lineage>
</organism>
<feature type="binding site" evidence="1">
    <location>
        <position position="141"/>
    </location>
    <ligand>
        <name>substrate</name>
    </ligand>
</feature>
<feature type="binding site" evidence="1">
    <location>
        <position position="29"/>
    </location>
    <ligand>
        <name>substrate</name>
    </ligand>
</feature>
<comment type="cofactor">
    <cofactor evidence="2">
        <name>Mg(2+)</name>
        <dbReference type="ChEBI" id="CHEBI:18420"/>
    </cofactor>
    <text evidence="2">Binds 1 Mg(2+) ion per subunit.</text>
</comment>
<dbReference type="RefSeq" id="WP_130430058.1">
    <property type="nucleotide sequence ID" value="NZ_SHKP01000004.1"/>
</dbReference>
<protein>
    <submittedName>
        <fullName evidence="4">Dihydroneopterin triphosphate pyrophosphatase</fullName>
    </submittedName>
</protein>
<name>A0A4Q7W0E4_9BURK</name>
<dbReference type="Gene3D" id="3.90.79.10">
    <property type="entry name" value="Nucleoside Triphosphate Pyrophosphohydrolase"/>
    <property type="match status" value="1"/>
</dbReference>
<dbReference type="EMBL" id="SHKP01000004">
    <property type="protein sequence ID" value="RZU02285.1"/>
    <property type="molecule type" value="Genomic_DNA"/>
</dbReference>
<comment type="caution">
    <text evidence="4">The sequence shown here is derived from an EMBL/GenBank/DDBJ whole genome shotgun (WGS) entry which is preliminary data.</text>
</comment>
<dbReference type="InterPro" id="IPR000086">
    <property type="entry name" value="NUDIX_hydrolase_dom"/>
</dbReference>
<dbReference type="InterPro" id="IPR003564">
    <property type="entry name" value="DHNTPase"/>
</dbReference>
<keyword evidence="2" id="KW-0479">Metal-binding</keyword>
<gene>
    <name evidence="4" type="ORF">EV670_0308</name>
</gene>
<dbReference type="NCBIfam" id="NF006961">
    <property type="entry name" value="PRK09438.1"/>
    <property type="match status" value="1"/>
</dbReference>
<feature type="binding site" evidence="2">
    <location>
        <position position="61"/>
    </location>
    <ligand>
        <name>Mg(2+)</name>
        <dbReference type="ChEBI" id="CHEBI:18420"/>
    </ligand>
</feature>
<dbReference type="InterPro" id="IPR015797">
    <property type="entry name" value="NUDIX_hydrolase-like_dom_sf"/>
</dbReference>
<feature type="binding site" evidence="1">
    <location>
        <position position="8"/>
    </location>
    <ligand>
        <name>substrate</name>
    </ligand>
</feature>
<dbReference type="SUPFAM" id="SSF55811">
    <property type="entry name" value="Nudix"/>
    <property type="match status" value="1"/>
</dbReference>